<dbReference type="RefSeq" id="WP_156684381.1">
    <property type="nucleotide sequence ID" value="NZ_CACRUA010000007.1"/>
</dbReference>
<gene>
    <name evidence="1" type="ORF">CSLFYP84_00740</name>
</gene>
<reference evidence="1" key="1">
    <citation type="submission" date="2019-11" db="EMBL/GenBank/DDBJ databases">
        <authorList>
            <person name="Feng L."/>
        </authorList>
    </citation>
    <scope>NUCLEOTIDE SEQUENCE</scope>
    <source>
        <strain evidence="1">CsymbiosumLFYP84</strain>
    </source>
</reference>
<proteinExistence type="predicted"/>
<accession>A0A6N3A2W2</accession>
<organism evidence="1">
    <name type="scientific">Clostridium symbiosum</name>
    <name type="common">Bacteroides symbiosus</name>
    <dbReference type="NCBI Taxonomy" id="1512"/>
    <lineage>
        <taxon>Bacteria</taxon>
        <taxon>Bacillati</taxon>
        <taxon>Bacillota</taxon>
        <taxon>Clostridia</taxon>
        <taxon>Lachnospirales</taxon>
        <taxon>Lachnospiraceae</taxon>
        <taxon>Otoolea</taxon>
    </lineage>
</organism>
<protein>
    <submittedName>
        <fullName evidence="1">Uncharacterized protein</fullName>
    </submittedName>
</protein>
<evidence type="ECO:0000313" key="1">
    <source>
        <dbReference type="EMBL" id="VYT85153.1"/>
    </source>
</evidence>
<dbReference type="AlphaFoldDB" id="A0A6N3A2W2"/>
<name>A0A6N3A2W2_CLOSY</name>
<sequence length="135" mass="15547">MQFKAVGGVRINVAVLAYDDKVLWDCRNFLYDFIDKTNYNLGITLTKDSSVIFHGMKFVPGGLDLILVSDHYGEEKYEEFVKTVTKTLNHTKVFFLGEVQKNEKIGESIIIVSSKEQLEKQLSEEIIRLLIEERL</sequence>
<dbReference type="EMBL" id="CACRUA010000007">
    <property type="protein sequence ID" value="VYT85153.1"/>
    <property type="molecule type" value="Genomic_DNA"/>
</dbReference>